<dbReference type="Gene3D" id="2.60.200.20">
    <property type="match status" value="1"/>
</dbReference>
<dbReference type="SUPFAM" id="SSF57850">
    <property type="entry name" value="RING/U-box"/>
    <property type="match status" value="1"/>
</dbReference>
<evidence type="ECO:0000256" key="2">
    <source>
        <dbReference type="ARBA" id="ARBA00022771"/>
    </source>
</evidence>
<dbReference type="Proteomes" id="UP000236319">
    <property type="component" value="Unassembled WGS sequence"/>
</dbReference>
<dbReference type="GO" id="GO:0008270">
    <property type="term" value="F:zinc ion binding"/>
    <property type="evidence" value="ECO:0007669"/>
    <property type="project" value="UniProtKB-KW"/>
</dbReference>
<keyword evidence="2" id="KW-0863">Zinc-finger</keyword>
<organism evidence="6 7">
    <name type="scientific">Babesia ovata</name>
    <dbReference type="NCBI Taxonomy" id="189622"/>
    <lineage>
        <taxon>Eukaryota</taxon>
        <taxon>Sar</taxon>
        <taxon>Alveolata</taxon>
        <taxon>Apicomplexa</taxon>
        <taxon>Aconoidasida</taxon>
        <taxon>Piroplasmida</taxon>
        <taxon>Babesiidae</taxon>
        <taxon>Babesia</taxon>
    </lineage>
</organism>
<dbReference type="CDD" id="cd16495">
    <property type="entry name" value="RING_CH-C4HC3_MARCH"/>
    <property type="match status" value="1"/>
</dbReference>
<evidence type="ECO:0000256" key="1">
    <source>
        <dbReference type="ARBA" id="ARBA00022723"/>
    </source>
</evidence>
<reference evidence="6 7" key="1">
    <citation type="journal article" date="2017" name="BMC Genomics">
        <title>Whole-genome assembly of Babesia ovata and comparative genomics between closely related pathogens.</title>
        <authorList>
            <person name="Yamagishi J."/>
            <person name="Asada M."/>
            <person name="Hakimi H."/>
            <person name="Tanaka T.Q."/>
            <person name="Sugimoto C."/>
            <person name="Kawazu S."/>
        </authorList>
    </citation>
    <scope>NUCLEOTIDE SEQUENCE [LARGE SCALE GENOMIC DNA]</scope>
    <source>
        <strain evidence="6 7">Miyake</strain>
    </source>
</reference>
<dbReference type="InterPro" id="IPR000253">
    <property type="entry name" value="FHA_dom"/>
</dbReference>
<dbReference type="SUPFAM" id="SSF49879">
    <property type="entry name" value="SMAD/FHA domain"/>
    <property type="match status" value="1"/>
</dbReference>
<dbReference type="SMART" id="SM00744">
    <property type="entry name" value="RINGv"/>
    <property type="match status" value="1"/>
</dbReference>
<dbReference type="VEuPathDB" id="PiroplasmaDB:BOVATA_031910"/>
<name>A0A2H6KFC6_9APIC</name>
<dbReference type="InterPro" id="IPR008984">
    <property type="entry name" value="SMAD_FHA_dom_sf"/>
</dbReference>
<dbReference type="Pfam" id="PF12906">
    <property type="entry name" value="RINGv"/>
    <property type="match status" value="1"/>
</dbReference>
<proteinExistence type="predicted"/>
<dbReference type="InterPro" id="IPR011016">
    <property type="entry name" value="Znf_RING-CH"/>
</dbReference>
<dbReference type="PROSITE" id="PS51292">
    <property type="entry name" value="ZF_RING_CH"/>
    <property type="match status" value="1"/>
</dbReference>
<keyword evidence="1" id="KW-0479">Metal-binding</keyword>
<dbReference type="CDD" id="cd00060">
    <property type="entry name" value="FHA"/>
    <property type="match status" value="1"/>
</dbReference>
<dbReference type="PANTHER" id="PTHR46210">
    <property type="entry name" value="FHA DOMAIN-CONTAINING PROTEIN"/>
    <property type="match status" value="1"/>
</dbReference>
<accession>A0A2H6KFC6</accession>
<evidence type="ECO:0000259" key="4">
    <source>
        <dbReference type="PROSITE" id="PS50006"/>
    </source>
</evidence>
<dbReference type="GeneID" id="39875468"/>
<dbReference type="EMBL" id="BDSA01000003">
    <property type="protein sequence ID" value="GBE61698.1"/>
    <property type="molecule type" value="Genomic_DNA"/>
</dbReference>
<evidence type="ECO:0000313" key="7">
    <source>
        <dbReference type="Proteomes" id="UP000236319"/>
    </source>
</evidence>
<dbReference type="PROSITE" id="PS50006">
    <property type="entry name" value="FHA_DOMAIN"/>
    <property type="match status" value="1"/>
</dbReference>
<evidence type="ECO:0000256" key="3">
    <source>
        <dbReference type="ARBA" id="ARBA00022833"/>
    </source>
</evidence>
<dbReference type="RefSeq" id="XP_028867941.1">
    <property type="nucleotide sequence ID" value="XM_029012108.1"/>
</dbReference>
<dbReference type="PANTHER" id="PTHR46210:SF1">
    <property type="entry name" value="FHA DOMAIN-CONTAINING PROTEIN"/>
    <property type="match status" value="1"/>
</dbReference>
<dbReference type="InterPro" id="IPR013083">
    <property type="entry name" value="Znf_RING/FYVE/PHD"/>
</dbReference>
<protein>
    <submittedName>
        <fullName evidence="6">FHA domain-containing protein</fullName>
    </submittedName>
</protein>
<evidence type="ECO:0000313" key="6">
    <source>
        <dbReference type="EMBL" id="GBE61698.1"/>
    </source>
</evidence>
<keyword evidence="3" id="KW-0862">Zinc</keyword>
<gene>
    <name evidence="6" type="ORF">BOVATA_031910</name>
</gene>
<feature type="domain" description="FHA" evidence="4">
    <location>
        <begin position="360"/>
        <end position="405"/>
    </location>
</feature>
<comment type="caution">
    <text evidence="6">The sequence shown here is derived from an EMBL/GenBank/DDBJ whole genome shotgun (WGS) entry which is preliminary data.</text>
</comment>
<evidence type="ECO:0000259" key="5">
    <source>
        <dbReference type="PROSITE" id="PS51292"/>
    </source>
</evidence>
<dbReference type="SMART" id="SM00240">
    <property type="entry name" value="FHA"/>
    <property type="match status" value="1"/>
</dbReference>
<sequence>MYQPETAELLDFEKNAVAEDAITLKPPPHEANGAATSDDGDCRPYGFHIVQNGQKIHAIAELDKVAEYLKTYPLALVLAKVVWRDKGCFICKPDIVNDQAHTGTCHRIINSHLYRKAFGCKAANRRVAHALKEGDRIKLGRATLIVRHLARKPANSLSYIHNFMTQTATEARQPDSDVEIANETSTPVNAVERAPVTDLIVEALHRTISNVSTVIGHDSAMNTQRSDTMSPVSKDAPIEIIRETDQNMCRICLEGEESGTLVVPCKCNGSMKYVHLACVRTWVQGRLNVKDEMGKPQLAFFLKNLKCELCGVPYPSYVDVDSVWTEFLGIEEPVPPYAILEPENASNTGLHVASLAAAPVSIGRNGSSDVVLPDISVSRCHATMHYREGHFVIEDKDSKFGTLIQMADEYEIRVERGVPIALKIGTDVLCIEAKTKRSFAELCCVDYSRNAVRIVI</sequence>
<feature type="domain" description="RING-CH-type" evidence="5">
    <location>
        <begin position="241"/>
        <end position="317"/>
    </location>
</feature>
<dbReference type="AlphaFoldDB" id="A0A2H6KFC6"/>
<dbReference type="Gene3D" id="3.30.40.10">
    <property type="entry name" value="Zinc/RING finger domain, C3HC4 (zinc finger)"/>
    <property type="match status" value="1"/>
</dbReference>
<keyword evidence="7" id="KW-1185">Reference proteome</keyword>
<dbReference type="OrthoDB" id="264354at2759"/>
<dbReference type="Pfam" id="PF00498">
    <property type="entry name" value="FHA"/>
    <property type="match status" value="1"/>
</dbReference>